<feature type="chain" id="PRO_5020716531" description="Nuclease-like protein" evidence="1">
    <location>
        <begin position="30"/>
        <end position="157"/>
    </location>
</feature>
<reference evidence="2 3" key="1">
    <citation type="submission" date="2019-03" db="EMBL/GenBank/DDBJ databases">
        <title>Genomic Encyclopedia of Type Strains, Phase IV (KMG-IV): sequencing the most valuable type-strain genomes for metagenomic binning, comparative biology and taxonomic classification.</title>
        <authorList>
            <person name="Goeker M."/>
        </authorList>
    </citation>
    <scope>NUCLEOTIDE SEQUENCE [LARGE SCALE GENOMIC DNA]</scope>
    <source>
        <strain evidence="2 3">DSM 19610</strain>
    </source>
</reference>
<protein>
    <recommendedName>
        <fullName evidence="4">Nuclease-like protein</fullName>
    </recommendedName>
</protein>
<dbReference type="InterPro" id="IPR035437">
    <property type="entry name" value="SNase_OB-fold_sf"/>
</dbReference>
<keyword evidence="3" id="KW-1185">Reference proteome</keyword>
<evidence type="ECO:0000313" key="3">
    <source>
        <dbReference type="Proteomes" id="UP000295707"/>
    </source>
</evidence>
<sequence>MMKTTGLWRRTGWAMVCVLALSVSIQAIAATFIPYPGKRPVTLVRLDAPDRVVVTFNTDATGFFRTLVIKLPGIVVARDTPQSDDCEREAAQKALPFAQGFLESAKEIYVEDMRMENSADDEAVSLILTDKGSLSSALIKEGLARPASIDPDTPWCK</sequence>
<name>A0A4R1HFZ3_9GAMM</name>
<accession>A0A4R1HFZ3</accession>
<dbReference type="SUPFAM" id="SSF50199">
    <property type="entry name" value="Staphylococcal nuclease"/>
    <property type="match status" value="1"/>
</dbReference>
<dbReference type="Gene3D" id="2.40.50.90">
    <property type="match status" value="1"/>
</dbReference>
<organism evidence="2 3">
    <name type="scientific">Thiogranum longum</name>
    <dbReference type="NCBI Taxonomy" id="1537524"/>
    <lineage>
        <taxon>Bacteria</taxon>
        <taxon>Pseudomonadati</taxon>
        <taxon>Pseudomonadota</taxon>
        <taxon>Gammaproteobacteria</taxon>
        <taxon>Chromatiales</taxon>
        <taxon>Ectothiorhodospiraceae</taxon>
        <taxon>Thiogranum</taxon>
    </lineage>
</organism>
<dbReference type="EMBL" id="SMFX01000001">
    <property type="protein sequence ID" value="TCK18219.1"/>
    <property type="molecule type" value="Genomic_DNA"/>
</dbReference>
<evidence type="ECO:0000256" key="1">
    <source>
        <dbReference type="SAM" id="SignalP"/>
    </source>
</evidence>
<dbReference type="Proteomes" id="UP000295707">
    <property type="component" value="Unassembled WGS sequence"/>
</dbReference>
<comment type="caution">
    <text evidence="2">The sequence shown here is derived from an EMBL/GenBank/DDBJ whole genome shotgun (WGS) entry which is preliminary data.</text>
</comment>
<evidence type="ECO:0008006" key="4">
    <source>
        <dbReference type="Google" id="ProtNLM"/>
    </source>
</evidence>
<feature type="signal peptide" evidence="1">
    <location>
        <begin position="1"/>
        <end position="29"/>
    </location>
</feature>
<proteinExistence type="predicted"/>
<evidence type="ECO:0000313" key="2">
    <source>
        <dbReference type="EMBL" id="TCK18219.1"/>
    </source>
</evidence>
<dbReference type="AlphaFoldDB" id="A0A4R1HFZ3"/>
<keyword evidence="1" id="KW-0732">Signal</keyword>
<gene>
    <name evidence="2" type="ORF">DFR30_1494</name>
</gene>